<dbReference type="AlphaFoldDB" id="A0A372LKX3"/>
<dbReference type="GO" id="GO:0006508">
    <property type="term" value="P:proteolysis"/>
    <property type="evidence" value="ECO:0007669"/>
    <property type="project" value="UniProtKB-KW"/>
</dbReference>
<protein>
    <submittedName>
        <fullName evidence="6">NlpC/P60 family protein</fullName>
    </submittedName>
</protein>
<dbReference type="Gene3D" id="3.90.1720.10">
    <property type="entry name" value="endopeptidase domain like (from Nostoc punctiforme)"/>
    <property type="match status" value="1"/>
</dbReference>
<dbReference type="PANTHER" id="PTHR47053">
    <property type="entry name" value="MUREIN DD-ENDOPEPTIDASE MEPH-RELATED"/>
    <property type="match status" value="1"/>
</dbReference>
<dbReference type="InterPro" id="IPR051202">
    <property type="entry name" value="Peptidase_C40"/>
</dbReference>
<comment type="caution">
    <text evidence="6">The sequence shown here is derived from an EMBL/GenBank/DDBJ whole genome shotgun (WGS) entry which is preliminary data.</text>
</comment>
<evidence type="ECO:0000313" key="7">
    <source>
        <dbReference type="Proteomes" id="UP000262939"/>
    </source>
</evidence>
<evidence type="ECO:0000256" key="1">
    <source>
        <dbReference type="ARBA" id="ARBA00007074"/>
    </source>
</evidence>
<sequence>MSEAATYHNKAISVAKSNLGVKYRWGGISPSGFDCSGLIKYSFSKAGKTLPRTAAQMQQTGKRVSSSSLRAGDLLFYAPNRASRATHVAMYVGSGKVINSSSSKGVSYFYTNNSYWKPKFIGAKRI</sequence>
<evidence type="ECO:0000259" key="5">
    <source>
        <dbReference type="PROSITE" id="PS51935"/>
    </source>
</evidence>
<organism evidence="6 7">
    <name type="scientific">Peribacillus glennii</name>
    <dbReference type="NCBI Taxonomy" id="2303991"/>
    <lineage>
        <taxon>Bacteria</taxon>
        <taxon>Bacillati</taxon>
        <taxon>Bacillota</taxon>
        <taxon>Bacilli</taxon>
        <taxon>Bacillales</taxon>
        <taxon>Bacillaceae</taxon>
        <taxon>Peribacillus</taxon>
    </lineage>
</organism>
<gene>
    <name evidence="6" type="ORF">D0466_00610</name>
</gene>
<dbReference type="PANTHER" id="PTHR47053:SF1">
    <property type="entry name" value="MUREIN DD-ENDOPEPTIDASE MEPH-RELATED"/>
    <property type="match status" value="1"/>
</dbReference>
<name>A0A372LKX3_9BACI</name>
<evidence type="ECO:0000313" key="6">
    <source>
        <dbReference type="EMBL" id="RFU66759.1"/>
    </source>
</evidence>
<dbReference type="PROSITE" id="PS51935">
    <property type="entry name" value="NLPC_P60"/>
    <property type="match status" value="1"/>
</dbReference>
<evidence type="ECO:0000256" key="4">
    <source>
        <dbReference type="ARBA" id="ARBA00022807"/>
    </source>
</evidence>
<dbReference type="EMBL" id="QVTD01000001">
    <property type="protein sequence ID" value="RFU66759.1"/>
    <property type="molecule type" value="Genomic_DNA"/>
</dbReference>
<dbReference type="GO" id="GO:0008234">
    <property type="term" value="F:cysteine-type peptidase activity"/>
    <property type="evidence" value="ECO:0007669"/>
    <property type="project" value="UniProtKB-KW"/>
</dbReference>
<dbReference type="InterPro" id="IPR000064">
    <property type="entry name" value="NLP_P60_dom"/>
</dbReference>
<keyword evidence="3" id="KW-0378">Hydrolase</keyword>
<dbReference type="SUPFAM" id="SSF54001">
    <property type="entry name" value="Cysteine proteinases"/>
    <property type="match status" value="1"/>
</dbReference>
<evidence type="ECO:0000256" key="3">
    <source>
        <dbReference type="ARBA" id="ARBA00022801"/>
    </source>
</evidence>
<accession>A0A372LKX3</accession>
<dbReference type="OrthoDB" id="9813368at2"/>
<reference evidence="6 7" key="1">
    <citation type="submission" date="2018-08" db="EMBL/GenBank/DDBJ databases">
        <title>Bacillus chawlae sp. nov., Bacillus glennii sp. nov., and Bacillus saganii sp. nov. Isolated from the Vehicle Assembly Building at Kennedy Space Center where the Viking Spacecraft were Assembled.</title>
        <authorList>
            <person name="Seuylemezian A."/>
            <person name="Vaishampayan P."/>
        </authorList>
    </citation>
    <scope>NUCLEOTIDE SEQUENCE [LARGE SCALE GENOMIC DNA]</scope>
    <source>
        <strain evidence="6 7">V44-8</strain>
    </source>
</reference>
<dbReference type="InterPro" id="IPR038765">
    <property type="entry name" value="Papain-like_cys_pep_sf"/>
</dbReference>
<comment type="similarity">
    <text evidence="1">Belongs to the peptidase C40 family.</text>
</comment>
<keyword evidence="2" id="KW-0645">Protease</keyword>
<keyword evidence="7" id="KW-1185">Reference proteome</keyword>
<feature type="domain" description="NlpC/P60" evidence="5">
    <location>
        <begin position="5"/>
        <end position="126"/>
    </location>
</feature>
<proteinExistence type="inferred from homology"/>
<dbReference type="Pfam" id="PF00877">
    <property type="entry name" value="NLPC_P60"/>
    <property type="match status" value="1"/>
</dbReference>
<evidence type="ECO:0000256" key="2">
    <source>
        <dbReference type="ARBA" id="ARBA00022670"/>
    </source>
</evidence>
<dbReference type="Proteomes" id="UP000262939">
    <property type="component" value="Unassembled WGS sequence"/>
</dbReference>
<keyword evidence="4" id="KW-0788">Thiol protease</keyword>